<feature type="domain" description="DUF306" evidence="1">
    <location>
        <begin position="141"/>
        <end position="248"/>
    </location>
</feature>
<organism evidence="2 3">
    <name type="scientific">Pseudooceanicola algae</name>
    <dbReference type="NCBI Taxonomy" id="1537215"/>
    <lineage>
        <taxon>Bacteria</taxon>
        <taxon>Pseudomonadati</taxon>
        <taxon>Pseudomonadota</taxon>
        <taxon>Alphaproteobacteria</taxon>
        <taxon>Rhodobacterales</taxon>
        <taxon>Paracoccaceae</taxon>
        <taxon>Pseudooceanicola</taxon>
    </lineage>
</organism>
<evidence type="ECO:0000313" key="3">
    <source>
        <dbReference type="Proteomes" id="UP000283786"/>
    </source>
</evidence>
<reference evidence="2 3" key="1">
    <citation type="submission" date="2020-08" db="EMBL/GenBank/DDBJ databases">
        <title>Genome sequence of Rhodobacteraceae bacterium Lw-13e.</title>
        <authorList>
            <person name="Poehlein A."/>
            <person name="Wolter L."/>
            <person name="Daniel R."/>
            <person name="Brinkhoff T."/>
        </authorList>
    </citation>
    <scope>NUCLEOTIDE SEQUENCE [LARGE SCALE GENOMIC DNA]</scope>
    <source>
        <strain evidence="2 3">Lw-13e</strain>
    </source>
</reference>
<dbReference type="Proteomes" id="UP000283786">
    <property type="component" value="Chromosome"/>
</dbReference>
<dbReference type="Pfam" id="PF09619">
    <property type="entry name" value="YscW"/>
    <property type="match status" value="1"/>
</dbReference>
<sequence>MTSFRQACAAVLATLGLAAPALAEPAEVQVTASYRERIALPADAQLEVSLLDISRADAAAMRLGIETVAISGVPASVAVGYDSDDIDPRLTYAIGARILSGDRVLFRLTEVTPVITRDAPTEVAVLLTQMQGPAAPSTATGLTGIAWSAYEIAGRALIARDPPMFTMDHTGQIGLFTGCNRYTGMVETYEAGAFVWPDQIAGTRMACPPGQDRLERDILEALGQSTGYIRNGGLLTFTNEAGLATARFRERPE</sequence>
<keyword evidence="3" id="KW-1185">Reference proteome</keyword>
<dbReference type="InterPro" id="IPR005184">
    <property type="entry name" value="DUF306_Meta_HslJ"/>
</dbReference>
<proteinExistence type="predicted"/>
<dbReference type="KEGG" id="palw:PSAL_009400"/>
<dbReference type="Gene3D" id="2.40.128.270">
    <property type="match status" value="1"/>
</dbReference>
<dbReference type="AlphaFoldDB" id="A0A418SED4"/>
<dbReference type="InterPro" id="IPR039366">
    <property type="entry name" value="Pilotin"/>
</dbReference>
<dbReference type="InterPro" id="IPR038670">
    <property type="entry name" value="HslJ-like_sf"/>
</dbReference>
<evidence type="ECO:0000259" key="1">
    <source>
        <dbReference type="Pfam" id="PF03724"/>
    </source>
</evidence>
<dbReference type="Pfam" id="PF03724">
    <property type="entry name" value="META"/>
    <property type="match status" value="1"/>
</dbReference>
<dbReference type="PANTHER" id="PTHR38013:SF1">
    <property type="entry name" value="GLYCOPROTEIN_POLYSACCHARIDE METABOLISM"/>
    <property type="match status" value="1"/>
</dbReference>
<dbReference type="EMBL" id="CP060436">
    <property type="protein sequence ID" value="QPM89714.1"/>
    <property type="molecule type" value="Genomic_DNA"/>
</dbReference>
<gene>
    <name evidence="2" type="ORF">PSAL_009400</name>
</gene>
<dbReference type="PANTHER" id="PTHR38013">
    <property type="entry name" value="GLYCOPROTEIN/POLYSACCHARIDE METABOLISM"/>
    <property type="match status" value="1"/>
</dbReference>
<dbReference type="InterPro" id="IPR053196">
    <property type="entry name" value="Lipoprotein_YbaY-like"/>
</dbReference>
<accession>A0A418SED4</accession>
<dbReference type="RefSeq" id="WP_196222835.1">
    <property type="nucleotide sequence ID" value="NZ_CP060436.1"/>
</dbReference>
<evidence type="ECO:0000313" key="2">
    <source>
        <dbReference type="EMBL" id="QPM89714.1"/>
    </source>
</evidence>
<protein>
    <recommendedName>
        <fullName evidence="1">DUF306 domain-containing protein</fullName>
    </recommendedName>
</protein>
<name>A0A418SED4_9RHOB</name>